<evidence type="ECO:0000313" key="2">
    <source>
        <dbReference type="Proteomes" id="UP000007813"/>
    </source>
</evidence>
<gene>
    <name evidence="1" type="ORF">HSB1_14570</name>
</gene>
<evidence type="ECO:0000313" key="1">
    <source>
        <dbReference type="EMBL" id="EJN60854.1"/>
    </source>
</evidence>
<dbReference type="Proteomes" id="UP000007813">
    <property type="component" value="Unassembled WGS sequence"/>
</dbReference>
<name>J3JHB8_9EURY</name>
<proteinExistence type="predicted"/>
<protein>
    <submittedName>
        <fullName evidence="1">Uncharacterized protein</fullName>
    </submittedName>
</protein>
<comment type="caution">
    <text evidence="1">The sequence shown here is derived from an EMBL/GenBank/DDBJ whole genome shotgun (WGS) entry which is preliminary data.</text>
</comment>
<organism evidence="1 2">
    <name type="scientific">Halogranum salarium B-1</name>
    <dbReference type="NCBI Taxonomy" id="1210908"/>
    <lineage>
        <taxon>Archaea</taxon>
        <taxon>Methanobacteriati</taxon>
        <taxon>Methanobacteriota</taxon>
        <taxon>Stenosarchaea group</taxon>
        <taxon>Halobacteria</taxon>
        <taxon>Halobacteriales</taxon>
        <taxon>Haloferacaceae</taxon>
    </lineage>
</organism>
<sequence>MIFVRGTKLCASVRGEEMRDEWTTDGWPSSERDWMRR</sequence>
<reference evidence="1 2" key="1">
    <citation type="journal article" date="2012" name="J. Bacteriol.">
        <title>Draft Genome Sequence of the Extremely Halophilic Archaeon Halogranum salarium B-1T.</title>
        <authorList>
            <person name="Kim K.K."/>
            <person name="Lee K.C."/>
            <person name="Lee J.S."/>
        </authorList>
    </citation>
    <scope>NUCLEOTIDE SEQUENCE [LARGE SCALE GENOMIC DNA]</scope>
    <source>
        <strain evidence="1 2">B-1</strain>
    </source>
</reference>
<dbReference type="EMBL" id="ALJD01000003">
    <property type="protein sequence ID" value="EJN60854.1"/>
    <property type="molecule type" value="Genomic_DNA"/>
</dbReference>
<accession>J3JHB8</accession>
<dbReference type="AlphaFoldDB" id="J3JHB8"/>